<feature type="transmembrane region" description="Helical" evidence="1">
    <location>
        <begin position="181"/>
        <end position="205"/>
    </location>
</feature>
<feature type="transmembrane region" description="Helical" evidence="1">
    <location>
        <begin position="264"/>
        <end position="285"/>
    </location>
</feature>
<proteinExistence type="predicted"/>
<dbReference type="Proteomes" id="UP000290849">
    <property type="component" value="Unassembled WGS sequence"/>
</dbReference>
<feature type="transmembrane region" description="Helical" evidence="1">
    <location>
        <begin position="118"/>
        <end position="140"/>
    </location>
</feature>
<keyword evidence="1" id="KW-0812">Transmembrane</keyword>
<dbReference type="GO" id="GO:0008237">
    <property type="term" value="F:metallopeptidase activity"/>
    <property type="evidence" value="ECO:0007669"/>
    <property type="project" value="UniProtKB-KW"/>
</dbReference>
<keyword evidence="1" id="KW-0472">Membrane</keyword>
<keyword evidence="3" id="KW-0378">Hydrolase</keyword>
<dbReference type="OrthoDB" id="5322702at2"/>
<evidence type="ECO:0000313" key="4">
    <source>
        <dbReference type="Proteomes" id="UP000290849"/>
    </source>
</evidence>
<gene>
    <name evidence="3" type="ORF">C7R54_17745</name>
</gene>
<keyword evidence="3" id="KW-0645">Protease</keyword>
<sequence>MLYDPLAWFTWACIFLGAACVWLQPPRWSMHATLLLACGYTAATLDLLLSWEALAILAVLFIAGCAVQPRRHPSLRFCGHAIYVATAVALSIHVLPGFDNPMVINAMRTTPDAAPFTMYLNLDKPLAGFWIVLALPWMACRRFWRQAFPATGLALALAVPICMILAVALGMVHWAPKIPPYSLIWILNNLLLVCVAEEAFFRGYVQGGLSRLLGNGELARNGAWILSAVLFGFAHYAGGWRWMLLAGVAGLAYGLAYRRGGLRAAVLTHFGLNAVHFFFFTYPALQMPPTQ</sequence>
<dbReference type="GO" id="GO:0004175">
    <property type="term" value="F:endopeptidase activity"/>
    <property type="evidence" value="ECO:0007669"/>
    <property type="project" value="UniProtKB-ARBA"/>
</dbReference>
<evidence type="ECO:0000256" key="1">
    <source>
        <dbReference type="SAM" id="Phobius"/>
    </source>
</evidence>
<reference evidence="3 4" key="1">
    <citation type="journal article" date="2017" name="Int. J. Syst. Evol. Microbiol.">
        <title>Achromobacter aloeverae sp. nov., isolated from the root of Aloe vera (L.) Burm.f.</title>
        <authorList>
            <person name="Kuncharoen N."/>
            <person name="Muramatsu Y."/>
            <person name="Shibata C."/>
            <person name="Kamakura Y."/>
            <person name="Nakagawa Y."/>
            <person name="Tanasupawat S."/>
        </authorList>
    </citation>
    <scope>NUCLEOTIDE SEQUENCE [LARGE SCALE GENOMIC DNA]</scope>
    <source>
        <strain evidence="3 4">AVA-1</strain>
    </source>
</reference>
<dbReference type="Pfam" id="PF02517">
    <property type="entry name" value="Rce1-like"/>
    <property type="match status" value="1"/>
</dbReference>
<dbReference type="InterPro" id="IPR003675">
    <property type="entry name" value="Rce1/LyrA-like_dom"/>
</dbReference>
<keyword evidence="4" id="KW-1185">Reference proteome</keyword>
<evidence type="ECO:0000313" key="3">
    <source>
        <dbReference type="EMBL" id="RXN86769.1"/>
    </source>
</evidence>
<feature type="transmembrane region" description="Helical" evidence="1">
    <location>
        <begin position="152"/>
        <end position="175"/>
    </location>
</feature>
<keyword evidence="3" id="KW-0482">Metalloprotease</keyword>
<dbReference type="EMBL" id="PYAL01000005">
    <property type="protein sequence ID" value="RXN86769.1"/>
    <property type="molecule type" value="Genomic_DNA"/>
</dbReference>
<feature type="domain" description="CAAX prenyl protease 2/Lysostaphin resistance protein A-like" evidence="2">
    <location>
        <begin position="181"/>
        <end position="275"/>
    </location>
</feature>
<accession>A0A4Q1HHB6</accession>
<dbReference type="GO" id="GO:0080120">
    <property type="term" value="P:CAAX-box protein maturation"/>
    <property type="evidence" value="ECO:0007669"/>
    <property type="project" value="UniProtKB-ARBA"/>
</dbReference>
<dbReference type="GO" id="GO:0006508">
    <property type="term" value="P:proteolysis"/>
    <property type="evidence" value="ECO:0007669"/>
    <property type="project" value="UniProtKB-KW"/>
</dbReference>
<name>A0A4Q1HHB6_9BURK</name>
<dbReference type="RefSeq" id="WP_129151769.1">
    <property type="nucleotide sequence ID" value="NZ_JBHSDO010000012.1"/>
</dbReference>
<feature type="transmembrane region" description="Helical" evidence="1">
    <location>
        <begin position="79"/>
        <end position="98"/>
    </location>
</feature>
<evidence type="ECO:0000259" key="2">
    <source>
        <dbReference type="Pfam" id="PF02517"/>
    </source>
</evidence>
<organism evidence="3 4">
    <name type="scientific">Achromobacter aloeverae</name>
    <dbReference type="NCBI Taxonomy" id="1750518"/>
    <lineage>
        <taxon>Bacteria</taxon>
        <taxon>Pseudomonadati</taxon>
        <taxon>Pseudomonadota</taxon>
        <taxon>Betaproteobacteria</taxon>
        <taxon>Burkholderiales</taxon>
        <taxon>Alcaligenaceae</taxon>
        <taxon>Achromobacter</taxon>
    </lineage>
</organism>
<protein>
    <submittedName>
        <fullName evidence="3">CPBP family intramembrane metalloprotease domain-containing protein</fullName>
    </submittedName>
</protein>
<comment type="caution">
    <text evidence="3">The sequence shown here is derived from an EMBL/GenBank/DDBJ whole genome shotgun (WGS) entry which is preliminary data.</text>
</comment>
<feature type="transmembrane region" description="Helical" evidence="1">
    <location>
        <begin position="217"/>
        <end position="234"/>
    </location>
</feature>
<dbReference type="AlphaFoldDB" id="A0A4Q1HHB6"/>
<feature type="transmembrane region" description="Helical" evidence="1">
    <location>
        <begin position="47"/>
        <end position="67"/>
    </location>
</feature>
<keyword evidence="1" id="KW-1133">Transmembrane helix</keyword>
<feature type="transmembrane region" description="Helical" evidence="1">
    <location>
        <begin position="240"/>
        <end position="257"/>
    </location>
</feature>